<dbReference type="Gene3D" id="3.40.50.300">
    <property type="entry name" value="P-loop containing nucleotide triphosphate hydrolases"/>
    <property type="match status" value="1"/>
</dbReference>
<dbReference type="GO" id="GO:0003924">
    <property type="term" value="F:GTPase activity"/>
    <property type="evidence" value="ECO:0007669"/>
    <property type="project" value="UniProtKB-UniRule"/>
</dbReference>
<keyword evidence="11" id="KW-1185">Reference proteome</keyword>
<dbReference type="Pfam" id="PF01926">
    <property type="entry name" value="MMR_HSR1"/>
    <property type="match status" value="1"/>
</dbReference>
<comment type="subcellular location">
    <subcellularLocation>
        <location evidence="5">Cytoplasm</location>
    </subcellularLocation>
    <text evidence="5">May associate with membranes.</text>
</comment>
<dbReference type="Pfam" id="PF16360">
    <property type="entry name" value="GTP-bdg_M"/>
    <property type="match status" value="1"/>
</dbReference>
<dbReference type="Gene3D" id="3.40.50.11060">
    <property type="entry name" value="GTPase HflX, N-terminal domain"/>
    <property type="match status" value="1"/>
</dbReference>
<dbReference type="PRINTS" id="PR00326">
    <property type="entry name" value="GTP1OBG"/>
</dbReference>
<dbReference type="InterPro" id="IPR032305">
    <property type="entry name" value="GTP-bd_M"/>
</dbReference>
<protein>
    <recommendedName>
        <fullName evidence="5">GTPase HflX</fullName>
    </recommendedName>
    <alternativeName>
        <fullName evidence="5">GTP-binding protein HflX</fullName>
    </alternativeName>
</protein>
<keyword evidence="2 5" id="KW-0547">Nucleotide-binding</keyword>
<comment type="caution">
    <text evidence="10">The sequence shown here is derived from an EMBL/GenBank/DDBJ whole genome shotgun (WGS) entry which is preliminary data.</text>
</comment>
<dbReference type="GO" id="GO:0046872">
    <property type="term" value="F:metal ion binding"/>
    <property type="evidence" value="ECO:0007669"/>
    <property type="project" value="UniProtKB-KW"/>
</dbReference>
<dbReference type="NCBIfam" id="TIGR03156">
    <property type="entry name" value="GTP_HflX"/>
    <property type="match status" value="1"/>
</dbReference>
<evidence type="ECO:0000256" key="1">
    <source>
        <dbReference type="ARBA" id="ARBA00022723"/>
    </source>
</evidence>
<dbReference type="InterPro" id="IPR006073">
    <property type="entry name" value="GTP-bd"/>
</dbReference>
<dbReference type="InterPro" id="IPR016496">
    <property type="entry name" value="GTPase_HflX"/>
</dbReference>
<feature type="domain" description="Hflx-type G" evidence="9">
    <location>
        <begin position="210"/>
        <end position="375"/>
    </location>
</feature>
<feature type="coiled-coil region" evidence="8">
    <location>
        <begin position="169"/>
        <end position="196"/>
    </location>
</feature>
<evidence type="ECO:0000256" key="5">
    <source>
        <dbReference type="HAMAP-Rule" id="MF_00900"/>
    </source>
</evidence>
<dbReference type="Gene3D" id="6.10.250.2860">
    <property type="match status" value="1"/>
</dbReference>
<dbReference type="InterPro" id="IPR027417">
    <property type="entry name" value="P-loop_NTPase"/>
</dbReference>
<dbReference type="SUPFAM" id="SSF52540">
    <property type="entry name" value="P-loop containing nucleoside triphosphate hydrolases"/>
    <property type="match status" value="1"/>
</dbReference>
<comment type="similarity">
    <text evidence="5">Belongs to the TRAFAC class OBG-HflX-like GTPase superfamily. HflX GTPase family.</text>
</comment>
<evidence type="ECO:0000256" key="8">
    <source>
        <dbReference type="SAM" id="Coils"/>
    </source>
</evidence>
<dbReference type="AlphaFoldDB" id="A0A139SRE9"/>
<keyword evidence="1 7" id="KW-0479">Metal-binding</keyword>
<gene>
    <name evidence="5" type="primary">hflX</name>
    <name evidence="10" type="ORF">AXK12_02205</name>
</gene>
<keyword evidence="3 7" id="KW-0460">Magnesium</keyword>
<dbReference type="InterPro" id="IPR042108">
    <property type="entry name" value="GTPase_HflX_N_sf"/>
</dbReference>
<organism evidence="10 11">
    <name type="scientific">Cephaloticoccus capnophilus</name>
    <dbReference type="NCBI Taxonomy" id="1548208"/>
    <lineage>
        <taxon>Bacteria</taxon>
        <taxon>Pseudomonadati</taxon>
        <taxon>Verrucomicrobiota</taxon>
        <taxon>Opitutia</taxon>
        <taxon>Opitutales</taxon>
        <taxon>Opitutaceae</taxon>
        <taxon>Cephaloticoccus</taxon>
    </lineage>
</organism>
<evidence type="ECO:0000313" key="11">
    <source>
        <dbReference type="Proteomes" id="UP000071392"/>
    </source>
</evidence>
<dbReference type="PIRSF" id="PIRSF006809">
    <property type="entry name" value="GTP-binding_hflX_prd"/>
    <property type="match status" value="1"/>
</dbReference>
<evidence type="ECO:0000256" key="6">
    <source>
        <dbReference type="PIRSR" id="PIRSR006809-1"/>
    </source>
</evidence>
<evidence type="ECO:0000313" key="10">
    <source>
        <dbReference type="EMBL" id="KXU37113.1"/>
    </source>
</evidence>
<keyword evidence="8" id="KW-0175">Coiled coil</keyword>
<evidence type="ECO:0000256" key="2">
    <source>
        <dbReference type="ARBA" id="ARBA00022741"/>
    </source>
</evidence>
<dbReference type="GO" id="GO:0043022">
    <property type="term" value="F:ribosome binding"/>
    <property type="evidence" value="ECO:0007669"/>
    <property type="project" value="TreeGrafter"/>
</dbReference>
<dbReference type="InterPro" id="IPR030394">
    <property type="entry name" value="G_HFLX_dom"/>
</dbReference>
<dbReference type="PROSITE" id="PS51705">
    <property type="entry name" value="G_HFLX"/>
    <property type="match status" value="1"/>
</dbReference>
<feature type="binding site" evidence="6">
    <location>
        <begin position="263"/>
        <end position="266"/>
    </location>
    <ligand>
        <name>GTP</name>
        <dbReference type="ChEBI" id="CHEBI:37565"/>
    </ligand>
</feature>
<evidence type="ECO:0000256" key="7">
    <source>
        <dbReference type="PIRSR" id="PIRSR006809-2"/>
    </source>
</evidence>
<dbReference type="PANTHER" id="PTHR10229">
    <property type="entry name" value="GTP-BINDING PROTEIN HFLX"/>
    <property type="match status" value="1"/>
</dbReference>
<keyword evidence="4 5" id="KW-0342">GTP-binding</keyword>
<comment type="cofactor">
    <cofactor evidence="7">
        <name>Mg(2+)</name>
        <dbReference type="ChEBI" id="CHEBI:18420"/>
    </cofactor>
</comment>
<dbReference type="OrthoDB" id="9812272at2"/>
<dbReference type="PANTHER" id="PTHR10229:SF0">
    <property type="entry name" value="GTP-BINDING PROTEIN 6-RELATED"/>
    <property type="match status" value="1"/>
</dbReference>
<keyword evidence="5" id="KW-0963">Cytoplasm</keyword>
<dbReference type="EMBL" id="LSZP01000014">
    <property type="protein sequence ID" value="KXU37113.1"/>
    <property type="molecule type" value="Genomic_DNA"/>
</dbReference>
<comment type="subunit">
    <text evidence="5">Monomer. Associates with the 50S ribosomal subunit.</text>
</comment>
<reference evidence="10 11" key="1">
    <citation type="submission" date="2016-02" db="EMBL/GenBank/DDBJ databases">
        <authorList>
            <person name="Wen L."/>
            <person name="He K."/>
            <person name="Yang H."/>
        </authorList>
    </citation>
    <scope>NUCLEOTIDE SEQUENCE [LARGE SCALE GENOMIC DNA]</scope>
    <source>
        <strain evidence="10 11">CV41</strain>
    </source>
</reference>
<feature type="binding site" evidence="6">
    <location>
        <begin position="216"/>
        <end position="223"/>
    </location>
    <ligand>
        <name>GTP</name>
        <dbReference type="ChEBI" id="CHEBI:37565"/>
    </ligand>
</feature>
<dbReference type="Pfam" id="PF13167">
    <property type="entry name" value="GTP-bdg_N"/>
    <property type="match status" value="1"/>
</dbReference>
<proteinExistence type="inferred from homology"/>
<dbReference type="STRING" id="1548208.AXK12_02205"/>
<accession>A0A139SRE9</accession>
<comment type="function">
    <text evidence="5">GTPase that associates with the 50S ribosomal subunit and may have a role during protein synthesis or ribosome biogenesis.</text>
</comment>
<evidence type="ECO:0000256" key="3">
    <source>
        <dbReference type="ARBA" id="ARBA00022842"/>
    </source>
</evidence>
<dbReference type="HAMAP" id="MF_00900">
    <property type="entry name" value="GTPase_HflX"/>
    <property type="match status" value="1"/>
</dbReference>
<name>A0A139SRE9_9BACT</name>
<feature type="binding site" evidence="6">
    <location>
        <begin position="329"/>
        <end position="332"/>
    </location>
    <ligand>
        <name>GTP</name>
        <dbReference type="ChEBI" id="CHEBI:37565"/>
    </ligand>
</feature>
<dbReference type="Proteomes" id="UP000071392">
    <property type="component" value="Unassembled WGS sequence"/>
</dbReference>
<dbReference type="GO" id="GO:0005525">
    <property type="term" value="F:GTP binding"/>
    <property type="evidence" value="ECO:0007669"/>
    <property type="project" value="UniProtKB-UniRule"/>
</dbReference>
<evidence type="ECO:0000259" key="9">
    <source>
        <dbReference type="PROSITE" id="PS51705"/>
    </source>
</evidence>
<feature type="binding site" evidence="6">
    <location>
        <begin position="353"/>
        <end position="355"/>
    </location>
    <ligand>
        <name>GTP</name>
        <dbReference type="ChEBI" id="CHEBI:37565"/>
    </ligand>
</feature>
<evidence type="ECO:0000256" key="4">
    <source>
        <dbReference type="ARBA" id="ARBA00023134"/>
    </source>
</evidence>
<feature type="binding site" evidence="6">
    <location>
        <begin position="241"/>
        <end position="245"/>
    </location>
    <ligand>
        <name>GTP</name>
        <dbReference type="ChEBI" id="CHEBI:37565"/>
    </ligand>
</feature>
<feature type="binding site" evidence="7">
    <location>
        <position position="243"/>
    </location>
    <ligand>
        <name>Mg(2+)</name>
        <dbReference type="ChEBI" id="CHEBI:18420"/>
    </ligand>
</feature>
<feature type="binding site" evidence="7">
    <location>
        <position position="223"/>
    </location>
    <ligand>
        <name>Mg(2+)</name>
        <dbReference type="ChEBI" id="CHEBI:18420"/>
    </ligand>
</feature>
<dbReference type="InterPro" id="IPR025121">
    <property type="entry name" value="GTPase_HflX_N"/>
</dbReference>
<sequence length="452" mass="50179">MADFLDNTPQSDPNRCERALLVGVHTQTMRTGEAEELLEELRELVENLQISVVHRELVTLRGQPKPATLLGSGRTDQIITLAKHLDCDLIVIDESLSPAQQRNWEKLAGIAVIDREEVILDIFADRAQTREAVLQIALARMEYSLPRLARAWTHLSRQRGKGKLGGEGETQLEQDRRLVRDRITRLRAELVQVQKQRAVQRSKRLRVPVPTASIVGYTNAGKSSLINALTGAEVLAADKLFATLDPTTRQLLLRGNQKLLVTDTVGFIRRLPHRLVEAFKATLEETIVADFLIHTLDLANPNFEEHHATTLGVLEELGAADKPIITVFNKIDLATEADRSRARQLVPDALFISAHTGEGLDALEAQCVELIANTQGSAELLVPHERYDVIARLHALGHIQAQIHDEAAGIYVRARIPLAQTGFFKPFVLQGEWPSELDETVEPGLSPAAAER</sequence>
<dbReference type="GO" id="GO:0005737">
    <property type="term" value="C:cytoplasm"/>
    <property type="evidence" value="ECO:0007669"/>
    <property type="project" value="UniProtKB-SubCell"/>
</dbReference>
<dbReference type="RefSeq" id="WP_068711030.1">
    <property type="nucleotide sequence ID" value="NZ_LSZP01000014.1"/>
</dbReference>
<dbReference type="CDD" id="cd01878">
    <property type="entry name" value="HflX"/>
    <property type="match status" value="1"/>
</dbReference>